<evidence type="ECO:0000256" key="1">
    <source>
        <dbReference type="SAM" id="MobiDB-lite"/>
    </source>
</evidence>
<name>A0A8H5Z768_COCSA</name>
<gene>
    <name evidence="2" type="ORF">GGP41_008672</name>
</gene>
<feature type="compositionally biased region" description="Gly residues" evidence="1">
    <location>
        <begin position="111"/>
        <end position="121"/>
    </location>
</feature>
<dbReference type="EMBL" id="WNKQ01000021">
    <property type="protein sequence ID" value="KAF5844751.1"/>
    <property type="molecule type" value="Genomic_DNA"/>
</dbReference>
<evidence type="ECO:0000313" key="3">
    <source>
        <dbReference type="Proteomes" id="UP000624244"/>
    </source>
</evidence>
<feature type="compositionally biased region" description="Basic and acidic residues" evidence="1">
    <location>
        <begin position="97"/>
        <end position="110"/>
    </location>
</feature>
<sequence length="148" mass="16313">MEAGTSKGEWKSVARTEAGRPYVAAGNGELRSKQGSGRVLQKIAGPCRCYNGASMEWRRGQRLRWERRTSGRFLDASGWGVGTSDENCWGGSSSESRTWETENNHGERIGVGKGNSGGAGKCRGRQCKSGYNWRPCLTGRVDYAFERR</sequence>
<proteinExistence type="predicted"/>
<protein>
    <submittedName>
        <fullName evidence="2">Uncharacterized protein</fullName>
    </submittedName>
</protein>
<evidence type="ECO:0000313" key="2">
    <source>
        <dbReference type="EMBL" id="KAF5844751.1"/>
    </source>
</evidence>
<comment type="caution">
    <text evidence="2">The sequence shown here is derived from an EMBL/GenBank/DDBJ whole genome shotgun (WGS) entry which is preliminary data.</text>
</comment>
<reference evidence="2" key="1">
    <citation type="submission" date="2019-11" db="EMBL/GenBank/DDBJ databases">
        <title>Bipolaris sorokiniana Genome sequencing.</title>
        <authorList>
            <person name="Wang H."/>
        </authorList>
    </citation>
    <scope>NUCLEOTIDE SEQUENCE</scope>
</reference>
<accession>A0A8H5Z768</accession>
<organism evidence="2 3">
    <name type="scientific">Cochliobolus sativus</name>
    <name type="common">Common root rot and spot blotch fungus</name>
    <name type="synonym">Bipolaris sorokiniana</name>
    <dbReference type="NCBI Taxonomy" id="45130"/>
    <lineage>
        <taxon>Eukaryota</taxon>
        <taxon>Fungi</taxon>
        <taxon>Dikarya</taxon>
        <taxon>Ascomycota</taxon>
        <taxon>Pezizomycotina</taxon>
        <taxon>Dothideomycetes</taxon>
        <taxon>Pleosporomycetidae</taxon>
        <taxon>Pleosporales</taxon>
        <taxon>Pleosporineae</taxon>
        <taxon>Pleosporaceae</taxon>
        <taxon>Bipolaris</taxon>
    </lineage>
</organism>
<dbReference type="Proteomes" id="UP000624244">
    <property type="component" value="Unassembled WGS sequence"/>
</dbReference>
<feature type="region of interest" description="Disordered" evidence="1">
    <location>
        <begin position="85"/>
        <end position="121"/>
    </location>
</feature>
<feature type="compositionally biased region" description="Polar residues" evidence="1">
    <location>
        <begin position="85"/>
        <end position="96"/>
    </location>
</feature>
<dbReference type="AlphaFoldDB" id="A0A8H5Z768"/>